<protein>
    <recommendedName>
        <fullName evidence="4">DUF2795 domain-containing protein</fullName>
    </recommendedName>
</protein>
<comment type="caution">
    <text evidence="2">The sequence shown here is derived from an EMBL/GenBank/DDBJ whole genome shotgun (WGS) entry which is preliminary data.</text>
</comment>
<dbReference type="AlphaFoldDB" id="A0A8J3JQS8"/>
<sequence length="109" mass="12299">MTHTPYGSRQLGDPIEDDLDRRSWDTPGRDGVVTGDETDPDRRELRARIGEHVSLATFPATTEDLTETAVRSDAPDEVMESLGLLERGRTFANTRELWQALGLEVEQRF</sequence>
<organism evidence="2 3">
    <name type="scientific">Catellatospora bangladeshensis</name>
    <dbReference type="NCBI Taxonomy" id="310355"/>
    <lineage>
        <taxon>Bacteria</taxon>
        <taxon>Bacillati</taxon>
        <taxon>Actinomycetota</taxon>
        <taxon>Actinomycetes</taxon>
        <taxon>Micromonosporales</taxon>
        <taxon>Micromonosporaceae</taxon>
        <taxon>Catellatospora</taxon>
    </lineage>
</organism>
<evidence type="ECO:0000313" key="2">
    <source>
        <dbReference type="EMBL" id="GIF82144.1"/>
    </source>
</evidence>
<keyword evidence="3" id="KW-1185">Reference proteome</keyword>
<dbReference type="RefSeq" id="WP_203746952.1">
    <property type="nucleotide sequence ID" value="NZ_BONF01000018.1"/>
</dbReference>
<feature type="compositionally biased region" description="Basic and acidic residues" evidence="1">
    <location>
        <begin position="19"/>
        <end position="28"/>
    </location>
</feature>
<dbReference type="EMBL" id="BONF01000018">
    <property type="protein sequence ID" value="GIF82144.1"/>
    <property type="molecule type" value="Genomic_DNA"/>
</dbReference>
<proteinExistence type="predicted"/>
<dbReference type="Proteomes" id="UP000601223">
    <property type="component" value="Unassembled WGS sequence"/>
</dbReference>
<evidence type="ECO:0008006" key="4">
    <source>
        <dbReference type="Google" id="ProtNLM"/>
    </source>
</evidence>
<evidence type="ECO:0000256" key="1">
    <source>
        <dbReference type="SAM" id="MobiDB-lite"/>
    </source>
</evidence>
<name>A0A8J3JQS8_9ACTN</name>
<feature type="region of interest" description="Disordered" evidence="1">
    <location>
        <begin position="1"/>
        <end position="42"/>
    </location>
</feature>
<accession>A0A8J3JQS8</accession>
<reference evidence="2 3" key="1">
    <citation type="submission" date="2021-01" db="EMBL/GenBank/DDBJ databases">
        <title>Whole genome shotgun sequence of Catellatospora bangladeshensis NBRC 107357.</title>
        <authorList>
            <person name="Komaki H."/>
            <person name="Tamura T."/>
        </authorList>
    </citation>
    <scope>NUCLEOTIDE SEQUENCE [LARGE SCALE GENOMIC DNA]</scope>
    <source>
        <strain evidence="2 3">NBRC 107357</strain>
    </source>
</reference>
<dbReference type="InterPro" id="IPR021527">
    <property type="entry name" value="DUF2795"/>
</dbReference>
<evidence type="ECO:0000313" key="3">
    <source>
        <dbReference type="Proteomes" id="UP000601223"/>
    </source>
</evidence>
<gene>
    <name evidence="2" type="ORF">Cba03nite_34930</name>
</gene>
<dbReference type="Pfam" id="PF11387">
    <property type="entry name" value="DUF2795"/>
    <property type="match status" value="1"/>
</dbReference>